<dbReference type="Pfam" id="PF02391">
    <property type="entry name" value="MoaE"/>
    <property type="match status" value="1"/>
</dbReference>
<dbReference type="CDD" id="cd00756">
    <property type="entry name" value="MoaE"/>
    <property type="match status" value="1"/>
</dbReference>
<name>A0A6M4MH21_9ALTE</name>
<evidence type="ECO:0000256" key="2">
    <source>
        <dbReference type="ARBA" id="ARBA00005426"/>
    </source>
</evidence>
<evidence type="ECO:0000313" key="12">
    <source>
        <dbReference type="EMBL" id="QJR82342.1"/>
    </source>
</evidence>
<dbReference type="UniPathway" id="UPA00344"/>
<evidence type="ECO:0000256" key="7">
    <source>
        <dbReference type="ARBA" id="ARBA00029745"/>
    </source>
</evidence>
<dbReference type="KEGG" id="apel:CA267_017095"/>
<reference evidence="13" key="1">
    <citation type="submission" date="2014-12" db="EMBL/GenBank/DDBJ databases">
        <title>Complete genome sequence of a multi-drug resistant Klebsiella pneumoniae.</title>
        <authorList>
            <person name="Hua X."/>
            <person name="Chen Q."/>
            <person name="Li X."/>
            <person name="Feng Y."/>
            <person name="Ruan Z."/>
            <person name="Yu Y."/>
        </authorList>
    </citation>
    <scope>NUCLEOTIDE SEQUENCE [LARGE SCALE GENOMIC DNA]</scope>
    <source>
        <strain evidence="13">5.12</strain>
    </source>
</reference>
<protein>
    <recommendedName>
        <fullName evidence="4">Molybdopterin synthase catalytic subunit</fullName>
        <ecNumber evidence="3">2.8.1.12</ecNumber>
    </recommendedName>
    <alternativeName>
        <fullName evidence="9">MPT synthase subunit 2</fullName>
    </alternativeName>
    <alternativeName>
        <fullName evidence="7">Molybdenum cofactor biosynthesis protein E</fullName>
    </alternativeName>
    <alternativeName>
        <fullName evidence="8">Molybdopterin-converting factor large subunit</fullName>
    </alternativeName>
    <alternativeName>
        <fullName evidence="10">Molybdopterin-converting factor subunit 2</fullName>
    </alternativeName>
</protein>
<keyword evidence="5" id="KW-0501">Molybdenum cofactor biosynthesis</keyword>
<evidence type="ECO:0000256" key="1">
    <source>
        <dbReference type="ARBA" id="ARBA00005046"/>
    </source>
</evidence>
<evidence type="ECO:0000256" key="10">
    <source>
        <dbReference type="ARBA" id="ARBA00032474"/>
    </source>
</evidence>
<evidence type="ECO:0000256" key="6">
    <source>
        <dbReference type="ARBA" id="ARBA00026066"/>
    </source>
</evidence>
<dbReference type="EMBL" id="CP052766">
    <property type="protein sequence ID" value="QJR82342.1"/>
    <property type="molecule type" value="Genomic_DNA"/>
</dbReference>
<accession>A0A6M4MH21</accession>
<dbReference type="Gene3D" id="3.90.1170.40">
    <property type="entry name" value="Molybdopterin biosynthesis MoaE subunit"/>
    <property type="match status" value="1"/>
</dbReference>
<dbReference type="GO" id="GO:0006777">
    <property type="term" value="P:Mo-molybdopterin cofactor biosynthetic process"/>
    <property type="evidence" value="ECO:0007669"/>
    <property type="project" value="UniProtKB-KW"/>
</dbReference>
<keyword evidence="13" id="KW-1185">Reference proteome</keyword>
<evidence type="ECO:0000313" key="13">
    <source>
        <dbReference type="Proteomes" id="UP000219285"/>
    </source>
</evidence>
<gene>
    <name evidence="12" type="ORF">CA267_017095</name>
</gene>
<evidence type="ECO:0000256" key="5">
    <source>
        <dbReference type="ARBA" id="ARBA00023150"/>
    </source>
</evidence>
<organism evidence="12 13">
    <name type="scientific">Alteromonas pelagimontana</name>
    <dbReference type="NCBI Taxonomy" id="1858656"/>
    <lineage>
        <taxon>Bacteria</taxon>
        <taxon>Pseudomonadati</taxon>
        <taxon>Pseudomonadota</taxon>
        <taxon>Gammaproteobacteria</taxon>
        <taxon>Alteromonadales</taxon>
        <taxon>Alteromonadaceae</taxon>
        <taxon>Alteromonas/Salinimonas group</taxon>
        <taxon>Alteromonas</taxon>
    </lineage>
</organism>
<reference evidence="12 13" key="2">
    <citation type="submission" date="2020-04" db="EMBL/GenBank/DDBJ databases">
        <title>Complete genome sequence of Alteromonas pelagimontana 5.12T.</title>
        <authorList>
            <person name="Sinha R.K."/>
            <person name="Krishnan K.P."/>
            <person name="Kurian J.P."/>
        </authorList>
    </citation>
    <scope>NUCLEOTIDE SEQUENCE [LARGE SCALE GENOMIC DNA]</scope>
    <source>
        <strain evidence="12 13">5.12</strain>
    </source>
</reference>
<dbReference type="PANTHER" id="PTHR23404">
    <property type="entry name" value="MOLYBDOPTERIN SYNTHASE RELATED"/>
    <property type="match status" value="1"/>
</dbReference>
<dbReference type="InterPro" id="IPR036563">
    <property type="entry name" value="MoaE_sf"/>
</dbReference>
<comment type="subunit">
    <text evidence="6">Heterotetramer of 2 MoaD subunits and 2 MoaE subunits. Also stable as homodimer. The enzyme changes between these two forms during catalysis.</text>
</comment>
<evidence type="ECO:0000256" key="8">
    <source>
        <dbReference type="ARBA" id="ARBA00030407"/>
    </source>
</evidence>
<comment type="catalytic activity">
    <reaction evidence="11">
        <text>2 [molybdopterin-synthase sulfur-carrier protein]-C-terminal-Gly-aminoethanethioate + cyclic pyranopterin phosphate + H2O = molybdopterin + 2 [molybdopterin-synthase sulfur-carrier protein]-C-terminal Gly-Gly + 2 H(+)</text>
        <dbReference type="Rhea" id="RHEA:26333"/>
        <dbReference type="Rhea" id="RHEA-COMP:12202"/>
        <dbReference type="Rhea" id="RHEA-COMP:19907"/>
        <dbReference type="ChEBI" id="CHEBI:15377"/>
        <dbReference type="ChEBI" id="CHEBI:15378"/>
        <dbReference type="ChEBI" id="CHEBI:58698"/>
        <dbReference type="ChEBI" id="CHEBI:59648"/>
        <dbReference type="ChEBI" id="CHEBI:90778"/>
        <dbReference type="ChEBI" id="CHEBI:232372"/>
        <dbReference type="EC" id="2.8.1.12"/>
    </reaction>
</comment>
<evidence type="ECO:0000256" key="9">
    <source>
        <dbReference type="ARBA" id="ARBA00030781"/>
    </source>
</evidence>
<comment type="pathway">
    <text evidence="1">Cofactor biosynthesis; molybdopterin biosynthesis.</text>
</comment>
<sequence>MFVNVTFDNFNQQALYDELCSQAADKPFGAVVTFTGLVRDFNHSGSIEGIELEHYPGMTEAAMNRLAEQAIARFSLATAGIVHRVGKIANHEQIVWVGCAAIHRQAAFDGACFIMDVLKNTVPLWKKEYQNGQPAWVQAKESDERAATKWLQQQK</sequence>
<evidence type="ECO:0000256" key="3">
    <source>
        <dbReference type="ARBA" id="ARBA00011950"/>
    </source>
</evidence>
<dbReference type="Proteomes" id="UP000219285">
    <property type="component" value="Chromosome"/>
</dbReference>
<dbReference type="SUPFAM" id="SSF54690">
    <property type="entry name" value="Molybdopterin synthase subunit MoaE"/>
    <property type="match status" value="1"/>
</dbReference>
<dbReference type="EC" id="2.8.1.12" evidence="3"/>
<proteinExistence type="inferred from homology"/>
<dbReference type="InterPro" id="IPR003448">
    <property type="entry name" value="Mopterin_biosynth_MoaE"/>
</dbReference>
<evidence type="ECO:0000256" key="4">
    <source>
        <dbReference type="ARBA" id="ARBA00013858"/>
    </source>
</evidence>
<dbReference type="RefSeq" id="WP_075609665.1">
    <property type="nucleotide sequence ID" value="NZ_CP052766.1"/>
</dbReference>
<comment type="similarity">
    <text evidence="2">Belongs to the MoaE family.</text>
</comment>
<dbReference type="GO" id="GO:0030366">
    <property type="term" value="F:molybdopterin synthase activity"/>
    <property type="evidence" value="ECO:0007669"/>
    <property type="project" value="UniProtKB-EC"/>
</dbReference>
<evidence type="ECO:0000256" key="11">
    <source>
        <dbReference type="ARBA" id="ARBA00049878"/>
    </source>
</evidence>
<dbReference type="OrthoDB" id="9803224at2"/>
<dbReference type="AlphaFoldDB" id="A0A6M4MH21"/>